<dbReference type="Proteomes" id="UP000251558">
    <property type="component" value="Unassembled WGS sequence"/>
</dbReference>
<dbReference type="EMBL" id="QMBP01000002">
    <property type="protein sequence ID" value="RAZ92084.1"/>
    <property type="molecule type" value="Genomic_DNA"/>
</dbReference>
<dbReference type="InterPro" id="IPR032710">
    <property type="entry name" value="NTF2-like_dom_sf"/>
</dbReference>
<comment type="caution">
    <text evidence="2">The sequence shown here is derived from an EMBL/GenBank/DDBJ whole genome shotgun (WGS) entry which is preliminary data.</text>
</comment>
<sequence length="596" mass="65781">MLDIASSQQAATWLGAFGQALEVGDIEAATGLFAEDCYWRDLLTFTWNIKTMEGQAAIREMLKATLSLAQPSHWRLSGEPSVDDGIIEAWFSFETAVARGEGILRLKDGRCYTLFTAMSELKGFEEQKGPARPLGIRHKADPKRETWAEKRAREARDLGMHEQPYCLVIGGGQGGIMLGARLRQLGVPTLVIEKNARAGDSWRNRYRSLVLHDPVWYDHLPYVPFPENWPVFTPKDKMGDWLEMYTRVMELNYWVATKCISAAYDEVEKVWTVVVDRVGQRITLKPKHVVFATGAYGPPRQIELPGADSFKGELLHSSQYATGEKFRGRRVAVIGAASSGHDVSVDLWEASAKVTMVQRSPTTVVKSDTLMDVGFEIFSEKALARGITTDKADMIVASTPFALVPKGQRALYDVIRARDADFYRRLADTGFALDFGEDETGLLMKAYRTGSGFYIDVGACELILSGEIKVKSGVGIKSLTPSGILFDDGSDLAVDAIVCCTGYQSMNETVAGIVSREVATKVGPCWGLGSGVKGDPGPWQGELRNMWKPTAQEALWFHGGNLALSRFYSKYVALQLKARMEGIATPVYGEPSNARR</sequence>
<reference evidence="2 3" key="2">
    <citation type="submission" date="2018-07" db="EMBL/GenBank/DDBJ databases">
        <title>Diversity of Mesorhizobium strains in Brazil.</title>
        <authorList>
            <person name="Helene L.C.F."/>
            <person name="Dall'Agnol R."/>
            <person name="Delamuta J.R.M."/>
            <person name="Hungria M."/>
        </authorList>
    </citation>
    <scope>NUCLEOTIDE SEQUENCE [LARGE SCALE GENOMIC DNA]</scope>
    <source>
        <strain evidence="2 3">AC99b</strain>
    </source>
</reference>
<dbReference type="PANTHER" id="PTHR43539:SF68">
    <property type="entry name" value="FLAVIN-BINDING MONOOXYGENASE-LIKE PROTEIN (AFU_ORTHOLOGUE AFUA_4G09220)"/>
    <property type="match status" value="1"/>
</dbReference>
<gene>
    <name evidence="2" type="ORF">DPM33_06455</name>
</gene>
<dbReference type="SUPFAM" id="SSF51905">
    <property type="entry name" value="FAD/NAD(P)-binding domain"/>
    <property type="match status" value="2"/>
</dbReference>
<dbReference type="SUPFAM" id="SSF54427">
    <property type="entry name" value="NTF2-like"/>
    <property type="match status" value="1"/>
</dbReference>
<protein>
    <submittedName>
        <fullName evidence="2">NAD(P)/FAD-dependent oxidoreductase</fullName>
    </submittedName>
</protein>
<dbReference type="AlphaFoldDB" id="A0A330HYE4"/>
<evidence type="ECO:0000256" key="1">
    <source>
        <dbReference type="ARBA" id="ARBA00023002"/>
    </source>
</evidence>
<dbReference type="InterPro" id="IPR036188">
    <property type="entry name" value="FAD/NAD-bd_sf"/>
</dbReference>
<dbReference type="PRINTS" id="PR00411">
    <property type="entry name" value="PNDRDTASEI"/>
</dbReference>
<dbReference type="PANTHER" id="PTHR43539">
    <property type="entry name" value="FLAVIN-BINDING MONOOXYGENASE-LIKE PROTEIN (AFU_ORTHOLOGUE AFUA_4G09220)"/>
    <property type="match status" value="1"/>
</dbReference>
<dbReference type="Pfam" id="PF13738">
    <property type="entry name" value="Pyr_redox_3"/>
    <property type="match status" value="1"/>
</dbReference>
<dbReference type="GO" id="GO:0004497">
    <property type="term" value="F:monooxygenase activity"/>
    <property type="evidence" value="ECO:0007669"/>
    <property type="project" value="TreeGrafter"/>
</dbReference>
<dbReference type="Gene3D" id="3.50.50.60">
    <property type="entry name" value="FAD/NAD(P)-binding domain"/>
    <property type="match status" value="1"/>
</dbReference>
<keyword evidence="1" id="KW-0560">Oxidoreductase</keyword>
<reference evidence="3" key="1">
    <citation type="submission" date="2018-06" db="EMBL/GenBank/DDBJ databases">
        <authorList>
            <person name="Helene L.C."/>
            <person name="Dall'Agnol R."/>
            <person name="Delamuta J.R."/>
            <person name="Hungria M."/>
        </authorList>
    </citation>
    <scope>NUCLEOTIDE SEQUENCE [LARGE SCALE GENOMIC DNA]</scope>
    <source>
        <strain evidence="3">AC99b</strain>
    </source>
</reference>
<name>A0A330HYE4_9HYPH</name>
<evidence type="ECO:0000313" key="2">
    <source>
        <dbReference type="EMBL" id="RAZ92084.1"/>
    </source>
</evidence>
<dbReference type="InterPro" id="IPR050982">
    <property type="entry name" value="Auxin_biosynth/cation_transpt"/>
</dbReference>
<evidence type="ECO:0000313" key="3">
    <source>
        <dbReference type="Proteomes" id="UP000251558"/>
    </source>
</evidence>
<dbReference type="RefSeq" id="WP_112096555.1">
    <property type="nucleotide sequence ID" value="NZ_QMBP01000002.1"/>
</dbReference>
<keyword evidence="3" id="KW-1185">Reference proteome</keyword>
<accession>A0A330HYE4</accession>
<dbReference type="GO" id="GO:0050660">
    <property type="term" value="F:flavin adenine dinucleotide binding"/>
    <property type="evidence" value="ECO:0007669"/>
    <property type="project" value="TreeGrafter"/>
</dbReference>
<organism evidence="2 3">
    <name type="scientific">Mesorhizobium hawassense</name>
    <dbReference type="NCBI Taxonomy" id="1209954"/>
    <lineage>
        <taxon>Bacteria</taxon>
        <taxon>Pseudomonadati</taxon>
        <taxon>Pseudomonadota</taxon>
        <taxon>Alphaproteobacteria</taxon>
        <taxon>Hyphomicrobiales</taxon>
        <taxon>Phyllobacteriaceae</taxon>
        <taxon>Mesorhizobium</taxon>
    </lineage>
</organism>
<dbReference type="OrthoDB" id="9808049at2"/>
<proteinExistence type="predicted"/>
<dbReference type="Gene3D" id="3.10.450.50">
    <property type="match status" value="1"/>
</dbReference>